<organism evidence="2 3">
    <name type="scientific">Halobacterium hubeiense</name>
    <dbReference type="NCBI Taxonomy" id="1407499"/>
    <lineage>
        <taxon>Archaea</taxon>
        <taxon>Methanobacteriati</taxon>
        <taxon>Methanobacteriota</taxon>
        <taxon>Stenosarchaea group</taxon>
        <taxon>Halobacteria</taxon>
        <taxon>Halobacteriales</taxon>
        <taxon>Halobacteriaceae</taxon>
        <taxon>Halobacterium</taxon>
    </lineage>
</organism>
<dbReference type="STRING" id="1407499.HHUB_3318"/>
<dbReference type="AlphaFoldDB" id="A0A0U5D0H3"/>
<sequence>MVSVTDPAVLLTLAWLLVLFATAWRYRFGSLPPLRTLALTAVGLLWLAYSLLQLGDLLSPPYDDVLNVVALLLFLAGLSVGWRWWRAR</sequence>
<dbReference type="GeneID" id="91107995"/>
<keyword evidence="3" id="KW-1185">Reference proteome</keyword>
<feature type="transmembrane region" description="Helical" evidence="1">
    <location>
        <begin position="33"/>
        <end position="52"/>
    </location>
</feature>
<evidence type="ECO:0000313" key="3">
    <source>
        <dbReference type="Proteomes" id="UP000066737"/>
    </source>
</evidence>
<dbReference type="Proteomes" id="UP000066737">
    <property type="component" value="Chromosome I"/>
</dbReference>
<proteinExistence type="predicted"/>
<feature type="transmembrane region" description="Helical" evidence="1">
    <location>
        <begin position="64"/>
        <end position="85"/>
    </location>
</feature>
<protein>
    <submittedName>
        <fullName evidence="2">Uncharacterized protein</fullName>
    </submittedName>
</protein>
<gene>
    <name evidence="2" type="ORF">HHUB_3318</name>
</gene>
<dbReference type="RefSeq" id="WP_059057671.1">
    <property type="nucleotide sequence ID" value="NZ_CEML01000001.1"/>
</dbReference>
<evidence type="ECO:0000256" key="1">
    <source>
        <dbReference type="SAM" id="Phobius"/>
    </source>
</evidence>
<dbReference type="EMBL" id="LN831302">
    <property type="protein sequence ID" value="CQH60888.1"/>
    <property type="molecule type" value="Genomic_DNA"/>
</dbReference>
<keyword evidence="1" id="KW-0472">Membrane</keyword>
<keyword evidence="1" id="KW-1133">Transmembrane helix</keyword>
<evidence type="ECO:0000313" key="2">
    <source>
        <dbReference type="EMBL" id="CQH60888.1"/>
    </source>
</evidence>
<accession>A0A0U5D0H3</accession>
<keyword evidence="1" id="KW-0812">Transmembrane</keyword>
<dbReference type="KEGG" id="hhb:Hhub_3318"/>
<reference evidence="3" key="1">
    <citation type="journal article" date="2016" name="Environ. Microbiol.">
        <title>The complete genome of a viable archaeum isolated from 123-million-year-old rock salt.</title>
        <authorList>
            <person name="Jaakkola S.T."/>
            <person name="Pfeiffer F."/>
            <person name="Ravantti J.J."/>
            <person name="Guo Q."/>
            <person name="Liu Y."/>
            <person name="Chen X."/>
            <person name="Ma H."/>
            <person name="Yang C."/>
            <person name="Oksanen H.M."/>
            <person name="Bamford D.H."/>
        </authorList>
    </citation>
    <scope>NUCLEOTIDE SEQUENCE</scope>
    <source>
        <strain evidence="3">JI20-1</strain>
    </source>
</reference>
<name>A0A0U5D0H3_9EURY</name>